<keyword evidence="2" id="KW-1185">Reference proteome</keyword>
<dbReference type="InterPro" id="IPR036397">
    <property type="entry name" value="RNaseH_sf"/>
</dbReference>
<evidence type="ECO:0000313" key="1">
    <source>
        <dbReference type="EMBL" id="KAJ4429338.1"/>
    </source>
</evidence>
<evidence type="ECO:0000313" key="2">
    <source>
        <dbReference type="Proteomes" id="UP001148838"/>
    </source>
</evidence>
<dbReference type="Gene3D" id="3.30.420.10">
    <property type="entry name" value="Ribonuclease H-like superfamily/Ribonuclease H"/>
    <property type="match status" value="1"/>
</dbReference>
<protein>
    <submittedName>
        <fullName evidence="1">Uncharacterized protein</fullName>
    </submittedName>
</protein>
<reference evidence="1 2" key="1">
    <citation type="journal article" date="2022" name="Allergy">
        <title>Genome assembly and annotation of Periplaneta americana reveal a comprehensive cockroach allergen profile.</title>
        <authorList>
            <person name="Wang L."/>
            <person name="Xiong Q."/>
            <person name="Saelim N."/>
            <person name="Wang L."/>
            <person name="Nong W."/>
            <person name="Wan A.T."/>
            <person name="Shi M."/>
            <person name="Liu X."/>
            <person name="Cao Q."/>
            <person name="Hui J.H.L."/>
            <person name="Sookrung N."/>
            <person name="Leung T.F."/>
            <person name="Tungtrongchitr A."/>
            <person name="Tsui S.K.W."/>
        </authorList>
    </citation>
    <scope>NUCLEOTIDE SEQUENCE [LARGE SCALE GENOMIC DNA]</scope>
    <source>
        <strain evidence="1">PWHHKU_190912</strain>
    </source>
</reference>
<proteinExistence type="predicted"/>
<sequence>MAGLCEGGNEPPSSLKAITEVWATCYCPEMLQRADAVIPEDRRITSRQLYWRSLAKKVWMQLSMLSYMQREQEGWGPYIFDEQTITRDTYLDMLQLFLQPQLLQDVIIDTVVLQQDGAPPHFALTVREYLNEMFPTSGQEGHLLLSEHRVLPTSHPWTFLLRGSSRNRLYRTKVLNLQVLQKRIRQASEMITVDMLANVFRATVRRWEMYFEIDGDHVED</sequence>
<dbReference type="Proteomes" id="UP001148838">
    <property type="component" value="Unassembled WGS sequence"/>
</dbReference>
<organism evidence="1 2">
    <name type="scientific">Periplaneta americana</name>
    <name type="common">American cockroach</name>
    <name type="synonym">Blatta americana</name>
    <dbReference type="NCBI Taxonomy" id="6978"/>
    <lineage>
        <taxon>Eukaryota</taxon>
        <taxon>Metazoa</taxon>
        <taxon>Ecdysozoa</taxon>
        <taxon>Arthropoda</taxon>
        <taxon>Hexapoda</taxon>
        <taxon>Insecta</taxon>
        <taxon>Pterygota</taxon>
        <taxon>Neoptera</taxon>
        <taxon>Polyneoptera</taxon>
        <taxon>Dictyoptera</taxon>
        <taxon>Blattodea</taxon>
        <taxon>Blattoidea</taxon>
        <taxon>Blattidae</taxon>
        <taxon>Blattinae</taxon>
        <taxon>Periplaneta</taxon>
    </lineage>
</organism>
<comment type="caution">
    <text evidence="1">The sequence shown here is derived from an EMBL/GenBank/DDBJ whole genome shotgun (WGS) entry which is preliminary data.</text>
</comment>
<accession>A0ABQ8S605</accession>
<dbReference type="PANTHER" id="PTHR47326:SF1">
    <property type="entry name" value="HTH PSQ-TYPE DOMAIN-CONTAINING PROTEIN"/>
    <property type="match status" value="1"/>
</dbReference>
<dbReference type="EMBL" id="JAJSOF020000036">
    <property type="protein sequence ID" value="KAJ4429338.1"/>
    <property type="molecule type" value="Genomic_DNA"/>
</dbReference>
<name>A0ABQ8S605_PERAM</name>
<gene>
    <name evidence="1" type="ORF">ANN_26343</name>
</gene>
<dbReference type="PANTHER" id="PTHR47326">
    <property type="entry name" value="TRANSPOSABLE ELEMENT TC3 TRANSPOSASE-LIKE PROTEIN"/>
    <property type="match status" value="1"/>
</dbReference>